<dbReference type="STRING" id="1754190.A0A1Y2DH95"/>
<dbReference type="InterPro" id="IPR006162">
    <property type="entry name" value="Ppantetheine_attach_site"/>
</dbReference>
<sequence length="393" mass="44790">VSSNLYEFGLNSMSCTMLVNDIRQEFNVLITLAEVINNPSVLQLEYFINNYNSENHNVIDNYAEDVELLDDPKISSKNLPDLKFPNSNGTLFLTGATGFLGAHILATYLEKNPLGKVYCLVRGKNDKEAMRRLKQNNQTYMTWKDSWNKGENQNVIAICGDLSKEKFGLSSHQWYRLCHDVDLIIHSGAMVHWIYPYAQLKPINVLSTIQCLTMASTHHLKPFYFVSSVSVLNNMEFLKKTNSGETVIIQENDDLESSRTGLLNGYGQSKWVSEKLIMKAIERGIPACIIRPGFILGHSQNGMLNTDDFIIRMMAGCAQLKLFPDISSILNTCPVDYVASAIIRIASQEKWLSHNVYHMWNTPCISFNDIFEEMQLHGYNIKKVNYEEWCQTL</sequence>
<protein>
    <recommendedName>
        <fullName evidence="3">Carrier domain-containing protein</fullName>
    </recommendedName>
</protein>
<evidence type="ECO:0000256" key="2">
    <source>
        <dbReference type="ARBA" id="ARBA00022553"/>
    </source>
</evidence>
<proteinExistence type="predicted"/>
<dbReference type="PANTHER" id="PTHR44845:SF1">
    <property type="entry name" value="L-2-AMINOADIPATE REDUCTASE"/>
    <property type="match status" value="1"/>
</dbReference>
<dbReference type="Pfam" id="PF07993">
    <property type="entry name" value="NAD_binding_4"/>
    <property type="match status" value="1"/>
</dbReference>
<dbReference type="InterPro" id="IPR009081">
    <property type="entry name" value="PP-bd_ACP"/>
</dbReference>
<evidence type="ECO:0000313" key="4">
    <source>
        <dbReference type="EMBL" id="ORY58633.1"/>
    </source>
</evidence>
<gene>
    <name evidence="4" type="ORF">LY90DRAFT_364893</name>
</gene>
<evidence type="ECO:0000259" key="3">
    <source>
        <dbReference type="PROSITE" id="PS50075"/>
    </source>
</evidence>
<dbReference type="Pfam" id="PF00550">
    <property type="entry name" value="PP-binding"/>
    <property type="match status" value="1"/>
</dbReference>
<dbReference type="OrthoDB" id="329835at2759"/>
<dbReference type="InterPro" id="IPR036291">
    <property type="entry name" value="NAD(P)-bd_dom_sf"/>
</dbReference>
<dbReference type="PROSITE" id="PS00012">
    <property type="entry name" value="PHOSPHOPANTETHEINE"/>
    <property type="match status" value="1"/>
</dbReference>
<feature type="non-terminal residue" evidence="4">
    <location>
        <position position="1"/>
    </location>
</feature>
<name>A0A1Y2DH95_9FUNG</name>
<keyword evidence="1" id="KW-0596">Phosphopantetheine</keyword>
<evidence type="ECO:0000256" key="1">
    <source>
        <dbReference type="ARBA" id="ARBA00022450"/>
    </source>
</evidence>
<dbReference type="SUPFAM" id="SSF47336">
    <property type="entry name" value="ACP-like"/>
    <property type="match status" value="1"/>
</dbReference>
<dbReference type="InterPro" id="IPR010080">
    <property type="entry name" value="Thioester_reductase-like_dom"/>
</dbReference>
<feature type="non-terminal residue" evidence="4">
    <location>
        <position position="393"/>
    </location>
</feature>
<dbReference type="CDD" id="cd05235">
    <property type="entry name" value="SDR_e1"/>
    <property type="match status" value="1"/>
</dbReference>
<evidence type="ECO:0000313" key="5">
    <source>
        <dbReference type="Proteomes" id="UP000193920"/>
    </source>
</evidence>
<dbReference type="EMBL" id="MCOG01000066">
    <property type="protein sequence ID" value="ORY58633.1"/>
    <property type="molecule type" value="Genomic_DNA"/>
</dbReference>
<dbReference type="SUPFAM" id="SSF51735">
    <property type="entry name" value="NAD(P)-binding Rossmann-fold domains"/>
    <property type="match status" value="1"/>
</dbReference>
<dbReference type="InterPro" id="IPR013120">
    <property type="entry name" value="FAR_NAD-bd"/>
</dbReference>
<accession>A0A1Y2DH95</accession>
<dbReference type="Proteomes" id="UP000193920">
    <property type="component" value="Unassembled WGS sequence"/>
</dbReference>
<dbReference type="PANTHER" id="PTHR44845">
    <property type="entry name" value="CARRIER DOMAIN-CONTAINING PROTEIN"/>
    <property type="match status" value="1"/>
</dbReference>
<keyword evidence="2" id="KW-0597">Phosphoprotein</keyword>
<dbReference type="PROSITE" id="PS50075">
    <property type="entry name" value="CARRIER"/>
    <property type="match status" value="1"/>
</dbReference>
<keyword evidence="5" id="KW-1185">Reference proteome</keyword>
<feature type="domain" description="Carrier" evidence="3">
    <location>
        <begin position="1"/>
        <end position="52"/>
    </location>
</feature>
<dbReference type="AlphaFoldDB" id="A0A1Y2DH95"/>
<comment type="caution">
    <text evidence="4">The sequence shown here is derived from an EMBL/GenBank/DDBJ whole genome shotgun (WGS) entry which is preliminary data.</text>
</comment>
<dbReference type="NCBIfam" id="TIGR01746">
    <property type="entry name" value="Thioester-redct"/>
    <property type="match status" value="1"/>
</dbReference>
<dbReference type="Gene3D" id="3.40.50.720">
    <property type="entry name" value="NAD(P)-binding Rossmann-like Domain"/>
    <property type="match status" value="1"/>
</dbReference>
<dbReference type="InterPro" id="IPR036736">
    <property type="entry name" value="ACP-like_sf"/>
</dbReference>
<reference evidence="4 5" key="1">
    <citation type="submission" date="2016-08" db="EMBL/GenBank/DDBJ databases">
        <title>A Parts List for Fungal Cellulosomes Revealed by Comparative Genomics.</title>
        <authorList>
            <consortium name="DOE Joint Genome Institute"/>
            <person name="Haitjema C.H."/>
            <person name="Gilmore S.P."/>
            <person name="Henske J.K."/>
            <person name="Solomon K.V."/>
            <person name="De Groot R."/>
            <person name="Kuo A."/>
            <person name="Mondo S.J."/>
            <person name="Salamov A.A."/>
            <person name="Labutti K."/>
            <person name="Zhao Z."/>
            <person name="Chiniquy J."/>
            <person name="Barry K."/>
            <person name="Brewer H.M."/>
            <person name="Purvine S.O."/>
            <person name="Wright A.T."/>
            <person name="Boxma B."/>
            <person name="Van Alen T."/>
            <person name="Hackstein J.H."/>
            <person name="Baker S.E."/>
            <person name="Grigoriev I.V."/>
            <person name="O'Malley M.A."/>
        </authorList>
    </citation>
    <scope>NUCLEOTIDE SEQUENCE [LARGE SCALE GENOMIC DNA]</scope>
    <source>
        <strain evidence="4 5">G1</strain>
    </source>
</reference>
<organism evidence="4 5">
    <name type="scientific">Neocallimastix californiae</name>
    <dbReference type="NCBI Taxonomy" id="1754190"/>
    <lineage>
        <taxon>Eukaryota</taxon>
        <taxon>Fungi</taxon>
        <taxon>Fungi incertae sedis</taxon>
        <taxon>Chytridiomycota</taxon>
        <taxon>Chytridiomycota incertae sedis</taxon>
        <taxon>Neocallimastigomycetes</taxon>
        <taxon>Neocallimastigales</taxon>
        <taxon>Neocallimastigaceae</taxon>
        <taxon>Neocallimastix</taxon>
    </lineage>
</organism>